<gene>
    <name evidence="1" type="ORF">CCAX7_005860</name>
</gene>
<dbReference type="GO" id="GO:0003677">
    <property type="term" value="F:DNA binding"/>
    <property type="evidence" value="ECO:0007669"/>
    <property type="project" value="InterPro"/>
</dbReference>
<dbReference type="Gene3D" id="1.25.40.10">
    <property type="entry name" value="Tetratricopeptide repeat domain"/>
    <property type="match status" value="2"/>
</dbReference>
<dbReference type="Pfam" id="PF03704">
    <property type="entry name" value="BTAD"/>
    <property type="match status" value="1"/>
</dbReference>
<dbReference type="InterPro" id="IPR019734">
    <property type="entry name" value="TPR_rpt"/>
</dbReference>
<dbReference type="OrthoDB" id="33864at2"/>
<dbReference type="EMBL" id="AP025739">
    <property type="protein sequence ID" value="BDI28535.1"/>
    <property type="molecule type" value="Genomic_DNA"/>
</dbReference>
<dbReference type="SUPFAM" id="SSF52540">
    <property type="entry name" value="P-loop containing nucleoside triphosphate hydrolases"/>
    <property type="match status" value="1"/>
</dbReference>
<dbReference type="InterPro" id="IPR027417">
    <property type="entry name" value="P-loop_NTPase"/>
</dbReference>
<dbReference type="GO" id="GO:0006355">
    <property type="term" value="P:regulation of DNA-templated transcription"/>
    <property type="evidence" value="ECO:0007669"/>
    <property type="project" value="InterPro"/>
</dbReference>
<dbReference type="InterPro" id="IPR005158">
    <property type="entry name" value="BTAD"/>
</dbReference>
<dbReference type="Pfam" id="PF13401">
    <property type="entry name" value="AAA_22"/>
    <property type="match status" value="1"/>
</dbReference>
<dbReference type="PRINTS" id="PR00364">
    <property type="entry name" value="DISEASERSIST"/>
</dbReference>
<dbReference type="SMART" id="SM00028">
    <property type="entry name" value="TPR"/>
    <property type="match status" value="7"/>
</dbReference>
<dbReference type="GO" id="GO:0016887">
    <property type="term" value="F:ATP hydrolysis activity"/>
    <property type="evidence" value="ECO:0007669"/>
    <property type="project" value="InterPro"/>
</dbReference>
<dbReference type="Proteomes" id="UP000287394">
    <property type="component" value="Chromosome"/>
</dbReference>
<dbReference type="SUPFAM" id="SSF46894">
    <property type="entry name" value="C-terminal effector domain of the bipartite response regulators"/>
    <property type="match status" value="1"/>
</dbReference>
<reference evidence="1 2" key="1">
    <citation type="journal article" date="2019" name="Int. J. Syst. Evol. Microbiol.">
        <title>Capsulimonas corticalis gen. nov., sp. nov., an aerobic capsulated bacterium, of a novel bacterial order, Capsulimonadales ord. nov., of the class Armatimonadia of the phylum Armatimonadetes.</title>
        <authorList>
            <person name="Li J."/>
            <person name="Kudo C."/>
            <person name="Tonouchi A."/>
        </authorList>
    </citation>
    <scope>NUCLEOTIDE SEQUENCE [LARGE SCALE GENOMIC DNA]</scope>
    <source>
        <strain evidence="1 2">AX-7</strain>
    </source>
</reference>
<dbReference type="InterPro" id="IPR016032">
    <property type="entry name" value="Sig_transdc_resp-reg_C-effctor"/>
</dbReference>
<dbReference type="KEGG" id="ccot:CCAX7_005860"/>
<protein>
    <submittedName>
        <fullName evidence="1">Uncharacterized protein</fullName>
    </submittedName>
</protein>
<dbReference type="SMART" id="SM01043">
    <property type="entry name" value="BTAD"/>
    <property type="match status" value="1"/>
</dbReference>
<dbReference type="InterPro" id="IPR036388">
    <property type="entry name" value="WH-like_DNA-bd_sf"/>
</dbReference>
<dbReference type="InterPro" id="IPR049945">
    <property type="entry name" value="AAA_22"/>
</dbReference>
<dbReference type="Pfam" id="PF13424">
    <property type="entry name" value="TPR_12"/>
    <property type="match status" value="2"/>
</dbReference>
<dbReference type="InterPro" id="IPR011990">
    <property type="entry name" value="TPR-like_helical_dom_sf"/>
</dbReference>
<dbReference type="PROSITE" id="PS50005">
    <property type="entry name" value="TPR"/>
    <property type="match status" value="1"/>
</dbReference>
<name>A0A402D3D2_9BACT</name>
<evidence type="ECO:0000313" key="1">
    <source>
        <dbReference type="EMBL" id="BDI28535.1"/>
    </source>
</evidence>
<dbReference type="Gene3D" id="1.10.10.10">
    <property type="entry name" value="Winged helix-like DNA-binding domain superfamily/Winged helix DNA-binding domain"/>
    <property type="match status" value="1"/>
</dbReference>
<dbReference type="Gene3D" id="3.40.50.300">
    <property type="entry name" value="P-loop containing nucleotide triphosphate hydrolases"/>
    <property type="match status" value="1"/>
</dbReference>
<dbReference type="SUPFAM" id="SSF48452">
    <property type="entry name" value="TPR-like"/>
    <property type="match status" value="2"/>
</dbReference>
<accession>A0A402D3D2</accession>
<dbReference type="AlphaFoldDB" id="A0A402D3D2"/>
<organism evidence="1 2">
    <name type="scientific">Capsulimonas corticalis</name>
    <dbReference type="NCBI Taxonomy" id="2219043"/>
    <lineage>
        <taxon>Bacteria</taxon>
        <taxon>Bacillati</taxon>
        <taxon>Armatimonadota</taxon>
        <taxon>Armatimonadia</taxon>
        <taxon>Capsulimonadales</taxon>
        <taxon>Capsulimonadaceae</taxon>
        <taxon>Capsulimonas</taxon>
    </lineage>
</organism>
<keyword evidence="2" id="KW-1185">Reference proteome</keyword>
<proteinExistence type="predicted"/>
<dbReference type="Pfam" id="PF25872">
    <property type="entry name" value="HTH_77"/>
    <property type="match status" value="1"/>
</dbReference>
<dbReference type="InterPro" id="IPR058852">
    <property type="entry name" value="HTH_77"/>
</dbReference>
<dbReference type="PANTHER" id="PTHR47691:SF3">
    <property type="entry name" value="HTH-TYPE TRANSCRIPTIONAL REGULATOR RV0890C-RELATED"/>
    <property type="match status" value="1"/>
</dbReference>
<dbReference type="PANTHER" id="PTHR47691">
    <property type="entry name" value="REGULATOR-RELATED"/>
    <property type="match status" value="1"/>
</dbReference>
<evidence type="ECO:0000313" key="2">
    <source>
        <dbReference type="Proteomes" id="UP000287394"/>
    </source>
</evidence>
<sequence>MLRESAIPSHTLEHAAPLTLTLFGPMQILVGGQPIVRLRSRKTLWLLALLVLRGGRPVERVWLAETLWPDIDPTRSLSSLRAILSDLRAALGAEGARLRSTSGNTLSLDIAGAEIDVLAFDAAVASGKIPALERAVALYQGTLLEGCGEEWAGQEQTAREQDCLRALGKLADAAMAAGDWAAAADYSQRAAVMDPWREEARRGWMEALARAGNVNAALQVYHEFARLLRDDSNMAPEEPTTALYTRLRAEARGGAQARSAAADDGAKAALPAAAGRLPHPLTELIGREDEREEVAARLRRSRLVTLTGPGGIGKTRLALAVAREVAPEFADGVWMVALEALTDGAHVAGQIAATLGMKETPNQALLEALTAHLRSKRLLLVLDNCEHVLAGSARAALHLLGECAGLRILATSREALGLADETAWVVPALTSPDPAHLPAPGTALLHVMAGYGSVQLFVERAQAVRNTFALTRDNALAVAQICARLEGIPLALELAAARVRGMTAEQLAERLDQDLTLLTGGNRTSAPRQQTLRAALDWSYAPLTEPERLLWERVSVFAGGWTRDAAEAVWFGDEPGALPAADLLKSLVDKSLASFDAHATGGGRYRLLEMVRQYASERLEASGAAATVRARHQAWFLALAEDAEAGLRGPEQAKWVDRLETEHDNLRAALAWLGKTPDEAGIGLRMAGALGPFWELRGYYREGRAALSAALGRNTDSGQTPVRAKALRAAGVLAYYEGDYAEAQTLHEQGVAMYRELGDQSGAAWGLNDLGDVFGARGDQDAARALYTESLTIFREAGNRRGVAQLLHHLGRVMRDQGDYGEAKRLYEDGLAMQRELGDQEGIAWALHHLGHLAAMQGDLPLAWSVQEEGLTIFRELGSRQGAAWALQELGKVAEAQSDHETAQALYSESLAIFRELGNRQGVAHLLRHLGLVTGEQRDYAQAKRLLEESLAIFRQLDSRQAVADLLRDLAGIAARRDRLEAEAAGEIAAP</sequence>
<dbReference type="RefSeq" id="WP_119323994.1">
    <property type="nucleotide sequence ID" value="NZ_AP025739.1"/>
</dbReference>